<dbReference type="PANTHER" id="PTHR43000">
    <property type="entry name" value="DTDP-D-GLUCOSE 4,6-DEHYDRATASE-RELATED"/>
    <property type="match status" value="1"/>
</dbReference>
<dbReference type="InterPro" id="IPR001509">
    <property type="entry name" value="Epimerase_deHydtase"/>
</dbReference>
<gene>
    <name evidence="3" type="primary">rfbE</name>
    <name evidence="3" type="ORF">MCOO_26540</name>
</gene>
<comment type="similarity">
    <text evidence="1">Belongs to the NAD(P)-dependent epimerase/dehydratase family.</text>
</comment>
<evidence type="ECO:0000313" key="3">
    <source>
        <dbReference type="EMBL" id="BBX46639.1"/>
    </source>
</evidence>
<dbReference type="RefSeq" id="WP_163776759.1">
    <property type="nucleotide sequence ID" value="NZ_AP022569.1"/>
</dbReference>
<dbReference type="KEGG" id="mcoo:MCOO_26540"/>
<dbReference type="Proteomes" id="UP000465866">
    <property type="component" value="Chromosome"/>
</dbReference>
<dbReference type="CDD" id="cd05258">
    <property type="entry name" value="CDP_TE_SDR_e"/>
    <property type="match status" value="1"/>
</dbReference>
<evidence type="ECO:0000313" key="4">
    <source>
        <dbReference type="Proteomes" id="UP000465866"/>
    </source>
</evidence>
<dbReference type="EMBL" id="AP022569">
    <property type="protein sequence ID" value="BBX46639.1"/>
    <property type="molecule type" value="Genomic_DNA"/>
</dbReference>
<dbReference type="SUPFAM" id="SSF51735">
    <property type="entry name" value="NAD(P)-binding Rossmann-fold domains"/>
    <property type="match status" value="1"/>
</dbReference>
<keyword evidence="4" id="KW-1185">Reference proteome</keyword>
<dbReference type="PROSITE" id="PS51257">
    <property type="entry name" value="PROKAR_LIPOPROTEIN"/>
    <property type="match status" value="1"/>
</dbReference>
<name>A0A7I7KY52_9MYCO</name>
<accession>A0A7I7KY52</accession>
<organism evidence="3 4">
    <name type="scientific">Mycobacterium cookii</name>
    <dbReference type="NCBI Taxonomy" id="1775"/>
    <lineage>
        <taxon>Bacteria</taxon>
        <taxon>Bacillati</taxon>
        <taxon>Actinomycetota</taxon>
        <taxon>Actinomycetes</taxon>
        <taxon>Mycobacteriales</taxon>
        <taxon>Mycobacteriaceae</taxon>
        <taxon>Mycobacterium</taxon>
    </lineage>
</organism>
<proteinExistence type="inferred from homology"/>
<evidence type="ECO:0000256" key="1">
    <source>
        <dbReference type="ARBA" id="ARBA00007637"/>
    </source>
</evidence>
<evidence type="ECO:0000259" key="2">
    <source>
        <dbReference type="Pfam" id="PF01370"/>
    </source>
</evidence>
<dbReference type="Gene3D" id="3.40.50.720">
    <property type="entry name" value="NAD(P)-binding Rossmann-like Domain"/>
    <property type="match status" value="1"/>
</dbReference>
<reference evidence="3 4" key="1">
    <citation type="journal article" date="2019" name="Emerg. Microbes Infect.">
        <title>Comprehensive subspecies identification of 175 nontuberculous mycobacteria species based on 7547 genomic profiles.</title>
        <authorList>
            <person name="Matsumoto Y."/>
            <person name="Kinjo T."/>
            <person name="Motooka D."/>
            <person name="Nabeya D."/>
            <person name="Jung N."/>
            <person name="Uechi K."/>
            <person name="Horii T."/>
            <person name="Iida T."/>
            <person name="Fujita J."/>
            <person name="Nakamura S."/>
        </authorList>
    </citation>
    <scope>NUCLEOTIDE SEQUENCE [LARGE SCALE GENOMIC DNA]</scope>
    <source>
        <strain evidence="3 4">JCM 12404</strain>
    </source>
</reference>
<dbReference type="Pfam" id="PF01370">
    <property type="entry name" value="Epimerase"/>
    <property type="match status" value="1"/>
</dbReference>
<feature type="domain" description="NAD-dependent epimerase/dehydratase" evidence="2">
    <location>
        <begin position="3"/>
        <end position="271"/>
    </location>
</feature>
<sequence length="363" mass="40634">MKALITGSAGLIGSACVSALISRGWEVIGVDNDMRRQFFGPAGSTATVVASLKDQYRRYRHIDADIRDRQLIRDVVAEHRPDFIIHTAAQPSHDLAAKIPYDDFDVNAVGTLNILVAARDFCPESPFCFTSTNKVYGDRPNFLPLEEHRTRYDYADGLRAIDETMSIDGCLHSLFGASKVAADVLAQEFGRYFNMPIGIFRCGCLTGPLHAAVELHGYLAYIVECALTGRDYTIFGYKGKQVRDQIHCDDVARLFLDFYSQPRNGEVYNLGGGRENSLSILETIDILDGMGHPLKYQLNADNRTGDHICYISDLQKIRSHFPEWKIEYNLQQCIDEMVRLQDGRLRDGKFVRTPATPIGGAVK</sequence>
<dbReference type="AlphaFoldDB" id="A0A7I7KY52"/>
<protein>
    <submittedName>
        <fullName evidence="3">NAD-dependent epimerase</fullName>
    </submittedName>
</protein>
<dbReference type="InterPro" id="IPR036291">
    <property type="entry name" value="NAD(P)-bd_dom_sf"/>
</dbReference>